<dbReference type="InterPro" id="IPR053714">
    <property type="entry name" value="Iso_Racemase_Enz_sf"/>
</dbReference>
<dbReference type="AlphaFoldDB" id="A0A843YJ00"/>
<dbReference type="RefSeq" id="WP_153216610.1">
    <property type="nucleotide sequence ID" value="NZ_WIBF01000009.1"/>
</dbReference>
<dbReference type="EMBL" id="WIBF01000009">
    <property type="protein sequence ID" value="MQQ09635.1"/>
    <property type="molecule type" value="Genomic_DNA"/>
</dbReference>
<organism evidence="2 3">
    <name type="scientific">Tritonibacter litoralis</name>
    <dbReference type="NCBI Taxonomy" id="2662264"/>
    <lineage>
        <taxon>Bacteria</taxon>
        <taxon>Pseudomonadati</taxon>
        <taxon>Pseudomonadota</taxon>
        <taxon>Alphaproteobacteria</taxon>
        <taxon>Rhodobacterales</taxon>
        <taxon>Paracoccaceae</taxon>
        <taxon>Tritonibacter</taxon>
    </lineage>
</organism>
<accession>A0A843YJ00</accession>
<dbReference type="Proteomes" id="UP000444174">
    <property type="component" value="Unassembled WGS sequence"/>
</dbReference>
<gene>
    <name evidence="2" type="ORF">GFB49_14305</name>
</gene>
<dbReference type="InterPro" id="IPR015942">
    <property type="entry name" value="Asp/Glu/hydantoin_racemase"/>
</dbReference>
<reference evidence="2 3" key="1">
    <citation type="submission" date="2019-10" db="EMBL/GenBank/DDBJ databases">
        <title>Epibacterium sp. nov., isolated from seawater.</title>
        <authorList>
            <person name="Zhang X."/>
            <person name="Li N."/>
        </authorList>
    </citation>
    <scope>NUCLEOTIDE SEQUENCE [LARGE SCALE GENOMIC DNA]</scope>
    <source>
        <strain evidence="2 3">SM1979</strain>
    </source>
</reference>
<proteinExistence type="inferred from homology"/>
<protein>
    <submittedName>
        <fullName evidence="2">Aspartate/glutamate racemase family protein</fullName>
    </submittedName>
</protein>
<evidence type="ECO:0000313" key="3">
    <source>
        <dbReference type="Proteomes" id="UP000444174"/>
    </source>
</evidence>
<dbReference type="GO" id="GO:0047661">
    <property type="term" value="F:amino-acid racemase activity"/>
    <property type="evidence" value="ECO:0007669"/>
    <property type="project" value="InterPro"/>
</dbReference>
<sequence length="233" mass="24164">MTNAFLGILSLDTAFERIKGDIGNPDTYPFAARIHVVTGADSQVIVQDAPPPPALLAAFVDAARTLEAQGAAAIVSTCGFLITSQDHIARAVNIPVMVSALSLYPMVRATTAGKIGILTASQPALGPNALAAAGIDRDAVAIAGLSHIPVFAETFLARKSQQRSDLDPHQMEQAVVKAALALQTAHPDLTAVILECGNLPPYAPALRRALGLPVFHLADAAAHLMAAQNPASM</sequence>
<comment type="caution">
    <text evidence="2">The sequence shown here is derived from an EMBL/GenBank/DDBJ whole genome shotgun (WGS) entry which is preliminary data.</text>
</comment>
<dbReference type="Gene3D" id="3.40.50.12500">
    <property type="match status" value="1"/>
</dbReference>
<dbReference type="Pfam" id="PF01177">
    <property type="entry name" value="Asp_Glu_race"/>
    <property type="match status" value="1"/>
</dbReference>
<comment type="similarity">
    <text evidence="1">Belongs to the HyuE racemase family.</text>
</comment>
<evidence type="ECO:0000313" key="2">
    <source>
        <dbReference type="EMBL" id="MQQ09635.1"/>
    </source>
</evidence>
<keyword evidence="3" id="KW-1185">Reference proteome</keyword>
<name>A0A843YJ00_9RHOB</name>
<evidence type="ECO:0000256" key="1">
    <source>
        <dbReference type="ARBA" id="ARBA00038414"/>
    </source>
</evidence>